<evidence type="ECO:0000256" key="1">
    <source>
        <dbReference type="ARBA" id="ARBA00004123"/>
    </source>
</evidence>
<feature type="region of interest" description="Disordered" evidence="7">
    <location>
        <begin position="1"/>
        <end position="109"/>
    </location>
</feature>
<evidence type="ECO:0000256" key="7">
    <source>
        <dbReference type="SAM" id="MobiDB-lite"/>
    </source>
</evidence>
<dbReference type="PROSITE" id="PS50090">
    <property type="entry name" value="MYB_LIKE"/>
    <property type="match status" value="2"/>
</dbReference>
<keyword evidence="2" id="KW-0677">Repeat</keyword>
<feature type="domain" description="Myb-like" evidence="8">
    <location>
        <begin position="429"/>
        <end position="493"/>
    </location>
</feature>
<dbReference type="PANTHER" id="PTHR21654:SF84">
    <property type="entry name" value="SI:DKEY-66I24.7"/>
    <property type="match status" value="1"/>
</dbReference>
<dbReference type="InterPro" id="IPR044822">
    <property type="entry name" value="Myb_DNA-bind_4"/>
</dbReference>
<dbReference type="Gene3D" id="1.10.10.60">
    <property type="entry name" value="Homeodomain-like"/>
    <property type="match status" value="2"/>
</dbReference>
<dbReference type="Pfam" id="PF13837">
    <property type="entry name" value="Myb_DNA-bind_4"/>
    <property type="match status" value="2"/>
</dbReference>
<evidence type="ECO:0000256" key="2">
    <source>
        <dbReference type="ARBA" id="ARBA00022737"/>
    </source>
</evidence>
<feature type="region of interest" description="Disordered" evidence="7">
    <location>
        <begin position="230"/>
        <end position="266"/>
    </location>
</feature>
<keyword evidence="4" id="KW-0238">DNA-binding</keyword>
<accession>A0A2I0AXC5</accession>
<protein>
    <submittedName>
        <fullName evidence="9">Trihelix transcription factor GT-2</fullName>
    </submittedName>
</protein>
<dbReference type="FunFam" id="1.10.10.60:FF:000061">
    <property type="entry name" value="Trihelix transcription factor GT-2"/>
    <property type="match status" value="1"/>
</dbReference>
<evidence type="ECO:0000256" key="4">
    <source>
        <dbReference type="ARBA" id="ARBA00023125"/>
    </source>
</evidence>
<evidence type="ECO:0000256" key="3">
    <source>
        <dbReference type="ARBA" id="ARBA00023015"/>
    </source>
</evidence>
<feature type="compositionally biased region" description="Low complexity" evidence="7">
    <location>
        <begin position="61"/>
        <end position="75"/>
    </location>
</feature>
<dbReference type="AlphaFoldDB" id="A0A2I0AXC5"/>
<feature type="compositionally biased region" description="Low complexity" evidence="7">
    <location>
        <begin position="230"/>
        <end position="241"/>
    </location>
</feature>
<evidence type="ECO:0000313" key="10">
    <source>
        <dbReference type="Proteomes" id="UP000236161"/>
    </source>
</evidence>
<feature type="region of interest" description="Disordered" evidence="7">
    <location>
        <begin position="526"/>
        <end position="626"/>
    </location>
</feature>
<evidence type="ECO:0000313" key="9">
    <source>
        <dbReference type="EMBL" id="PKA60195.1"/>
    </source>
</evidence>
<evidence type="ECO:0000256" key="6">
    <source>
        <dbReference type="ARBA" id="ARBA00023242"/>
    </source>
</evidence>
<feature type="compositionally biased region" description="Acidic residues" evidence="7">
    <location>
        <begin position="610"/>
        <end position="625"/>
    </location>
</feature>
<dbReference type="CDD" id="cd12203">
    <property type="entry name" value="GT1"/>
    <property type="match status" value="2"/>
</dbReference>
<keyword evidence="3" id="KW-0805">Transcription regulation</keyword>
<dbReference type="OrthoDB" id="691673at2759"/>
<dbReference type="GO" id="GO:0005634">
    <property type="term" value="C:nucleus"/>
    <property type="evidence" value="ECO:0007669"/>
    <property type="project" value="UniProtKB-SubCell"/>
</dbReference>
<dbReference type="GO" id="GO:0003677">
    <property type="term" value="F:DNA binding"/>
    <property type="evidence" value="ECO:0007669"/>
    <property type="project" value="UniProtKB-KW"/>
</dbReference>
<keyword evidence="5" id="KW-0804">Transcription</keyword>
<dbReference type="EMBL" id="KZ451940">
    <property type="protein sequence ID" value="PKA60195.1"/>
    <property type="molecule type" value="Genomic_DNA"/>
</dbReference>
<gene>
    <name evidence="9" type="primary">GT-2</name>
    <name evidence="9" type="ORF">AXF42_Ash021206</name>
</gene>
<feature type="compositionally biased region" description="Basic residues" evidence="7">
    <location>
        <begin position="253"/>
        <end position="262"/>
    </location>
</feature>
<dbReference type="SMART" id="SM00717">
    <property type="entry name" value="SANT"/>
    <property type="match status" value="2"/>
</dbReference>
<dbReference type="PANTHER" id="PTHR21654">
    <property type="entry name" value="FI21293P1"/>
    <property type="match status" value="1"/>
</dbReference>
<name>A0A2I0AXC5_9ASPA</name>
<sequence>MQQQGGPQYGMPPPEIASHFSTGGGGGRKQQMMGIPGAGDRGGQPVVEVASPISSRPPPQQQLVAARQQAAVFDEFGGGAGGGDVGGSFGEEEALGGAGEEAERGSVSRWPRQETLALLKIRSEMDAAFRDATLKGPLWEEVSRKLAEMGYTRSSKKCKEKFENVQKYYKRTKDGRARRHDGRSYRFFSQLEALHKPTVAVTAPATGVITTPSQQAPIPAPAMAPTVISFSSDTFSSSPSDSDGEETEDGRGGRSRKRKRGGWRQGGGVRKTMAFIEGLMKQVVERQEAMQQRFLEAMEKRENDRMIREEAWKRQEMARINREYELMAQERANAANRDAAVISFLQKFVGAAPPTPTPPPAAAEQAVKQGTPLPLLPALTFLEPASLEMPDFQASAKEGRQRKVIPLHPLTSSEPSSSEVPEALEAEFLPAATPSRWPKTEVHALIKLRSGMEAKYMEMGPKGPLWEEISMEMKKLGYDRSSKRCKEKWENINKYFKKVKESNKKRPEDGKTCPYFHQLDVLYRKKQTPPPQPTAVPPLAEQSSNNGVRIANSGDHGPSSNGGLPEGFFLESSNSSAGGGSKKKGEEMSSKDDIDKLREGGDSDININHEEDDDYEEDDEDEEEEGKLRYEIQFQRQTVGTGAAAAAAGSEKAAAASSGAFLAMVQ</sequence>
<dbReference type="Proteomes" id="UP000236161">
    <property type="component" value="Unassembled WGS sequence"/>
</dbReference>
<feature type="domain" description="Myb-like" evidence="8">
    <location>
        <begin position="108"/>
        <end position="166"/>
    </location>
</feature>
<comment type="subcellular location">
    <subcellularLocation>
        <location evidence="1">Nucleus</location>
    </subcellularLocation>
</comment>
<proteinExistence type="predicted"/>
<evidence type="ECO:0000256" key="5">
    <source>
        <dbReference type="ARBA" id="ARBA00023163"/>
    </source>
</evidence>
<keyword evidence="10" id="KW-1185">Reference proteome</keyword>
<feature type="compositionally biased region" description="Basic and acidic residues" evidence="7">
    <location>
        <begin position="583"/>
        <end position="601"/>
    </location>
</feature>
<evidence type="ECO:0000259" key="8">
    <source>
        <dbReference type="PROSITE" id="PS50090"/>
    </source>
</evidence>
<reference evidence="9 10" key="1">
    <citation type="journal article" date="2017" name="Nature">
        <title>The Apostasia genome and the evolution of orchids.</title>
        <authorList>
            <person name="Zhang G.Q."/>
            <person name="Liu K.W."/>
            <person name="Li Z."/>
            <person name="Lohaus R."/>
            <person name="Hsiao Y.Y."/>
            <person name="Niu S.C."/>
            <person name="Wang J.Y."/>
            <person name="Lin Y.C."/>
            <person name="Xu Q."/>
            <person name="Chen L.J."/>
            <person name="Yoshida K."/>
            <person name="Fujiwara S."/>
            <person name="Wang Z.W."/>
            <person name="Zhang Y.Q."/>
            <person name="Mitsuda N."/>
            <person name="Wang M."/>
            <person name="Liu G.H."/>
            <person name="Pecoraro L."/>
            <person name="Huang H.X."/>
            <person name="Xiao X.J."/>
            <person name="Lin M."/>
            <person name="Wu X.Y."/>
            <person name="Wu W.L."/>
            <person name="Chen Y.Y."/>
            <person name="Chang S.B."/>
            <person name="Sakamoto S."/>
            <person name="Ohme-Takagi M."/>
            <person name="Yagi M."/>
            <person name="Zeng S.J."/>
            <person name="Shen C.Y."/>
            <person name="Yeh C.M."/>
            <person name="Luo Y.B."/>
            <person name="Tsai W.C."/>
            <person name="Van de Peer Y."/>
            <person name="Liu Z.J."/>
        </authorList>
    </citation>
    <scope>NUCLEOTIDE SEQUENCE [LARGE SCALE GENOMIC DNA]</scope>
    <source>
        <strain evidence="10">cv. Shenzhen</strain>
        <tissue evidence="9">Stem</tissue>
    </source>
</reference>
<dbReference type="InterPro" id="IPR001005">
    <property type="entry name" value="SANT/Myb"/>
</dbReference>
<organism evidence="9 10">
    <name type="scientific">Apostasia shenzhenica</name>
    <dbReference type="NCBI Taxonomy" id="1088818"/>
    <lineage>
        <taxon>Eukaryota</taxon>
        <taxon>Viridiplantae</taxon>
        <taxon>Streptophyta</taxon>
        <taxon>Embryophyta</taxon>
        <taxon>Tracheophyta</taxon>
        <taxon>Spermatophyta</taxon>
        <taxon>Magnoliopsida</taxon>
        <taxon>Liliopsida</taxon>
        <taxon>Asparagales</taxon>
        <taxon>Orchidaceae</taxon>
        <taxon>Apostasioideae</taxon>
        <taxon>Apostasia</taxon>
    </lineage>
</organism>
<keyword evidence="6" id="KW-0539">Nucleus</keyword>
<dbReference type="GO" id="GO:0006355">
    <property type="term" value="P:regulation of DNA-templated transcription"/>
    <property type="evidence" value="ECO:0007669"/>
    <property type="project" value="UniProtKB-ARBA"/>
</dbReference>
<dbReference type="FunFam" id="1.10.10.60:FF:000092">
    <property type="entry name" value="Trihelix transcription factor GT-2"/>
    <property type="match status" value="1"/>
</dbReference>
<feature type="compositionally biased region" description="Gly residues" evidence="7">
    <location>
        <begin position="76"/>
        <end position="89"/>
    </location>
</feature>